<dbReference type="EMBL" id="NHNI01000001">
    <property type="protein sequence ID" value="OZY87545.1"/>
    <property type="molecule type" value="Genomic_DNA"/>
</dbReference>
<dbReference type="SUPFAM" id="SSF141571">
    <property type="entry name" value="Pentapeptide repeat-like"/>
    <property type="match status" value="1"/>
</dbReference>
<feature type="repeat" description="WD" evidence="3">
    <location>
        <begin position="1514"/>
        <end position="1555"/>
    </location>
</feature>
<feature type="repeat" description="WD" evidence="3">
    <location>
        <begin position="1262"/>
        <end position="1303"/>
    </location>
</feature>
<dbReference type="InterPro" id="IPR036322">
    <property type="entry name" value="WD40_repeat_dom_sf"/>
</dbReference>
<dbReference type="SUPFAM" id="SSF50978">
    <property type="entry name" value="WD40 repeat-like"/>
    <property type="match status" value="1"/>
</dbReference>
<dbReference type="InterPro" id="IPR011047">
    <property type="entry name" value="Quinoprotein_ADH-like_sf"/>
</dbReference>
<dbReference type="PANTHER" id="PTHR19879">
    <property type="entry name" value="TRANSCRIPTION INITIATION FACTOR TFIID"/>
    <property type="match status" value="1"/>
</dbReference>
<dbReference type="PRINTS" id="PR00320">
    <property type="entry name" value="GPROTEINBRPT"/>
</dbReference>
<dbReference type="Gene3D" id="3.40.50.300">
    <property type="entry name" value="P-loop containing nucleotide triphosphate hydrolases"/>
    <property type="match status" value="1"/>
</dbReference>
<feature type="repeat" description="WD" evidence="3">
    <location>
        <begin position="1052"/>
        <end position="1093"/>
    </location>
</feature>
<accession>A0A266QCH5</accession>
<feature type="domain" description="NACHT N-terminal Helical" evidence="6">
    <location>
        <begin position="6"/>
        <end position="117"/>
    </location>
</feature>
<dbReference type="Gene3D" id="2.130.10.10">
    <property type="entry name" value="YVTN repeat-like/Quinoprotein amine dehydrogenase"/>
    <property type="match status" value="5"/>
</dbReference>
<dbReference type="PROSITE" id="PS50082">
    <property type="entry name" value="WD_REPEATS_2"/>
    <property type="match status" value="14"/>
</dbReference>
<dbReference type="InterPro" id="IPR000845">
    <property type="entry name" value="Nucleoside_phosphorylase_d"/>
</dbReference>
<comment type="caution">
    <text evidence="7">The sequence shown here is derived from an EMBL/GenBank/DDBJ whole genome shotgun (WGS) entry which is preliminary data.</text>
</comment>
<sequence>MQRLKKNLAISAFGKIRNSLKTGVIRQMETFFELMSEDGLVNLGQIRDELYPQSEKGSANASFNRFIKQINEELAEQGSRARLAITADKKAGDKRDCWFEAEPVQPPIPHTPQLDAIPEDQLEQAQLGLPMLDVDIVLITFNQHELEQTLRCFCPDAPAVQMEGHNRVYYQLGKHGGQNLVLIHSRQATLGAMKSAEIAIEVFHPNAVIALGIAFGINSGKQQIGEVLISESITTYELARINKDGSITSRGPRPPASKNLRDWFHQLDAYLNASNSAEYAKRYIGSMFSGDKLIDNENYRDQLLKIDPEAIGGEMEGSGIFHACEESGTDWIVVKAICDFADGNKGKNKDANQKIAAENAARLVKAALEFGNLYPTKKVFSSEKLHTKHSLKNFHDYTANCTNLHEIDERALVKDALPTTLKKEQAALLEQEHTNGIPVVARLLDWAQEPQAKSVFAILGEYGMGKTISCQLFDKQLRSLLTQNKLLPVPLYFDLRHVTSKTLADGFHFPDIIKDCIRFGWLKSDSSEEFTTSDIERWANQSGVVLIFDGLDEVLVKLSESDGRIFTDQLYKFQAELKANSKQPVKMLLTCRSQYFKTLDRQKDHFTGQERGGVSADDIEAMVMLPLTEEQITNYLRHALPGIDPATIIDMVKSVHDLHDLSKRPFTLKLVGEFFPALEEDRKAGKAISGVSLYRRVVDRWLNRDDGKHHIKSDHKLQLASHLAALLWRQKQSALSASEIENWFMGWLMDNPTIAYRYKTVEPELLEEDLRTATFLCREDDEQGSRFRFSHTSLQEYFLANYLLQAISDNKPEHWVMAKPSRETLVFLAQLLAEPENKSLLFKLSEWRKAYRQSTSENLLHYALVAYELGFSLPVLNGIQLAGADLAELSITAKSNNLLSLASVNFSGANLRRARFSVVNLDGANFSEAILDNAEFDQCSLNNSQWPQTEMAATRFFRCSLAAANLATAKVHRSRLLDCNSLPEAVQQHPQWLINQPTISIPETHDRYSHAGHNGWANTCALSADGRYLVSGSGDASLRLWELSSGECVREFIGHSSGVTSCALSADGRYLVSGSGDKSLRLWNLGNGECEREYIGHEGGVTSCALSADGRYLVSGSNDNSLRLWELSSGECVREFIGHNGGVTSCALSADGCYLVSGSEDASLRLWELSSDECVREFIGHDEGVTSCALSVDDRYLVSGSWDRSLRLWELTSGECVHEFMGHESVVTSCALSADGRYLVSGSWDESLRLWELSSGECVREFIGHHNWVLSCALSADGRYLVSGFGDASLRLWELSSGECIREFFGHGVWVGSCALSADGRYLVSGSWNNSLRLWELNSGECVREFTGHERAVTSCALSADGRYLVSGSWDNSLRLWELNSGECVREFTGHERAVTSCALSADGRYLVSGSRDKSLRLWNLSSGECVREFIGHEGAVTNCALSTDGRYLVSGSGDNSLRLWELSSGNYVREFIGHSGDVTSCALSADGCYLVSGSEDASLRLWELSSGECVREFIGHDNGVTSCALSADDRYLVSGSGDDSLRLWELSSGECVREFIGHKQYVTSCALSADGHYLVSSSSDSTVRYWSLETGETIKVIFHAPESNYLTTDGNQQTILAKSEYAWRYFNGYFINEKGEPDSFPVI</sequence>
<evidence type="ECO:0000259" key="4">
    <source>
        <dbReference type="Pfam" id="PF01048"/>
    </source>
</evidence>
<dbReference type="Pfam" id="PF01048">
    <property type="entry name" value="PNP_UDP_1"/>
    <property type="match status" value="1"/>
</dbReference>
<dbReference type="PROSITE" id="PS50294">
    <property type="entry name" value="WD_REPEATS_REGION"/>
    <property type="match status" value="14"/>
</dbReference>
<dbReference type="SMART" id="SM00320">
    <property type="entry name" value="WD40"/>
    <property type="match status" value="14"/>
</dbReference>
<evidence type="ECO:0000256" key="1">
    <source>
        <dbReference type="ARBA" id="ARBA00022574"/>
    </source>
</evidence>
<reference evidence="8" key="1">
    <citation type="submission" date="2017-05" db="EMBL/GenBank/DDBJ databases">
        <authorList>
            <person name="Barney B.M."/>
        </authorList>
    </citation>
    <scope>NUCLEOTIDE SEQUENCE [LARGE SCALE GENOMIC DNA]</scope>
    <source>
        <strain evidence="8">PSBB022</strain>
    </source>
</reference>
<dbReference type="PROSITE" id="PS00678">
    <property type="entry name" value="WD_REPEATS_1"/>
    <property type="match status" value="13"/>
</dbReference>
<evidence type="ECO:0000259" key="6">
    <source>
        <dbReference type="Pfam" id="PF22737"/>
    </source>
</evidence>
<dbReference type="Pfam" id="PF13599">
    <property type="entry name" value="Pentapeptide_4"/>
    <property type="match status" value="1"/>
</dbReference>
<evidence type="ECO:0000259" key="5">
    <source>
        <dbReference type="Pfam" id="PF05729"/>
    </source>
</evidence>
<feature type="repeat" description="WD" evidence="3">
    <location>
        <begin position="1430"/>
        <end position="1471"/>
    </location>
</feature>
<name>A0A266QCH5_9GAMM</name>
<evidence type="ECO:0000256" key="3">
    <source>
        <dbReference type="PROSITE-ProRule" id="PRU00221"/>
    </source>
</evidence>
<dbReference type="SUPFAM" id="SSF53167">
    <property type="entry name" value="Purine and uridine phosphorylases"/>
    <property type="match status" value="1"/>
</dbReference>
<keyword evidence="8" id="KW-1185">Reference proteome</keyword>
<dbReference type="InterPro" id="IPR054737">
    <property type="entry name" value="NNH6"/>
</dbReference>
<dbReference type="Gene3D" id="2.160.20.80">
    <property type="entry name" value="E3 ubiquitin-protein ligase SopA"/>
    <property type="match status" value="1"/>
</dbReference>
<evidence type="ECO:0000313" key="7">
    <source>
        <dbReference type="EMBL" id="OZY87545.1"/>
    </source>
</evidence>
<dbReference type="InterPro" id="IPR035994">
    <property type="entry name" value="Nucleoside_phosphorylase_sf"/>
</dbReference>
<keyword evidence="2" id="KW-0677">Repeat</keyword>
<organism evidence="7 8">
    <name type="scientific">Cellvibrio mixtus</name>
    <dbReference type="NCBI Taxonomy" id="39650"/>
    <lineage>
        <taxon>Bacteria</taxon>
        <taxon>Pseudomonadati</taxon>
        <taxon>Pseudomonadota</taxon>
        <taxon>Gammaproteobacteria</taxon>
        <taxon>Cellvibrionales</taxon>
        <taxon>Cellvibrionaceae</taxon>
        <taxon>Cellvibrio</taxon>
    </lineage>
</organism>
<feature type="repeat" description="WD" evidence="3">
    <location>
        <begin position="1178"/>
        <end position="1219"/>
    </location>
</feature>
<feature type="repeat" description="WD" evidence="3">
    <location>
        <begin position="1220"/>
        <end position="1261"/>
    </location>
</feature>
<feature type="domain" description="Nucleoside phosphorylase" evidence="4">
    <location>
        <begin position="136"/>
        <end position="369"/>
    </location>
</feature>
<dbReference type="InterPro" id="IPR015943">
    <property type="entry name" value="WD40/YVTN_repeat-like_dom_sf"/>
</dbReference>
<dbReference type="InterPro" id="IPR007111">
    <property type="entry name" value="NACHT_NTPase"/>
</dbReference>
<dbReference type="Pfam" id="PF22737">
    <property type="entry name" value="NNH6"/>
    <property type="match status" value="1"/>
</dbReference>
<dbReference type="InterPro" id="IPR001680">
    <property type="entry name" value="WD40_rpt"/>
</dbReference>
<feature type="repeat" description="WD" evidence="3">
    <location>
        <begin position="1136"/>
        <end position="1177"/>
    </location>
</feature>
<dbReference type="InterPro" id="IPR019775">
    <property type="entry name" value="WD40_repeat_CS"/>
</dbReference>
<feature type="repeat" description="WD" evidence="3">
    <location>
        <begin position="1346"/>
        <end position="1387"/>
    </location>
</feature>
<dbReference type="Gene3D" id="3.40.50.1580">
    <property type="entry name" value="Nucleoside phosphorylase domain"/>
    <property type="match status" value="1"/>
</dbReference>
<dbReference type="GO" id="GO:0009116">
    <property type="term" value="P:nucleoside metabolic process"/>
    <property type="evidence" value="ECO:0007669"/>
    <property type="project" value="InterPro"/>
</dbReference>
<dbReference type="Pfam" id="PF00400">
    <property type="entry name" value="WD40"/>
    <property type="match status" value="9"/>
</dbReference>
<dbReference type="InterPro" id="IPR027417">
    <property type="entry name" value="P-loop_NTPase"/>
</dbReference>
<evidence type="ECO:0000313" key="8">
    <source>
        <dbReference type="Proteomes" id="UP000216101"/>
    </source>
</evidence>
<dbReference type="CDD" id="cd09008">
    <property type="entry name" value="MTAN"/>
    <property type="match status" value="1"/>
</dbReference>
<feature type="repeat" description="WD" evidence="3">
    <location>
        <begin position="1094"/>
        <end position="1135"/>
    </location>
</feature>
<proteinExistence type="predicted"/>
<feature type="repeat" description="WD" evidence="3">
    <location>
        <begin position="1556"/>
        <end position="1597"/>
    </location>
</feature>
<dbReference type="Proteomes" id="UP000216101">
    <property type="component" value="Unassembled WGS sequence"/>
</dbReference>
<dbReference type="SUPFAM" id="SSF50998">
    <property type="entry name" value="Quinoprotein alcohol dehydrogenase-like"/>
    <property type="match status" value="2"/>
</dbReference>
<feature type="domain" description="NACHT" evidence="5">
    <location>
        <begin position="455"/>
        <end position="638"/>
    </location>
</feature>
<dbReference type="InterPro" id="IPR020472">
    <property type="entry name" value="WD40_PAC1"/>
</dbReference>
<protein>
    <submittedName>
        <fullName evidence="7">Uncharacterized protein</fullName>
    </submittedName>
</protein>
<feature type="repeat" description="WD" evidence="3">
    <location>
        <begin position="1388"/>
        <end position="1429"/>
    </location>
</feature>
<keyword evidence="1 3" id="KW-0853">WD repeat</keyword>
<dbReference type="InterPro" id="IPR001646">
    <property type="entry name" value="5peptide_repeat"/>
</dbReference>
<dbReference type="PANTHER" id="PTHR19879:SF9">
    <property type="entry name" value="TRANSCRIPTION INITIATION FACTOR TFIID SUBUNIT 5"/>
    <property type="match status" value="1"/>
</dbReference>
<dbReference type="CDD" id="cd00200">
    <property type="entry name" value="WD40"/>
    <property type="match status" value="2"/>
</dbReference>
<dbReference type="Pfam" id="PF05729">
    <property type="entry name" value="NACHT"/>
    <property type="match status" value="1"/>
</dbReference>
<feature type="repeat" description="WD" evidence="3">
    <location>
        <begin position="1010"/>
        <end position="1051"/>
    </location>
</feature>
<gene>
    <name evidence="7" type="ORF">CBP51_11410</name>
</gene>
<dbReference type="Pfam" id="PF25173">
    <property type="entry name" value="Beta-prop_WDR3_1st"/>
    <property type="match status" value="1"/>
</dbReference>
<feature type="repeat" description="WD" evidence="3">
    <location>
        <begin position="1304"/>
        <end position="1345"/>
    </location>
</feature>
<dbReference type="GO" id="GO:0003824">
    <property type="term" value="F:catalytic activity"/>
    <property type="evidence" value="ECO:0007669"/>
    <property type="project" value="InterPro"/>
</dbReference>
<dbReference type="RefSeq" id="WP_094984934.1">
    <property type="nucleotide sequence ID" value="NZ_NHNI01000001.1"/>
</dbReference>
<feature type="repeat" description="WD" evidence="3">
    <location>
        <begin position="1472"/>
        <end position="1513"/>
    </location>
</feature>
<evidence type="ECO:0000256" key="2">
    <source>
        <dbReference type="ARBA" id="ARBA00022737"/>
    </source>
</evidence>